<feature type="domain" description="CHAT" evidence="3">
    <location>
        <begin position="230"/>
        <end position="362"/>
    </location>
</feature>
<dbReference type="EMBL" id="CP021983">
    <property type="protein sequence ID" value="ASC72698.1"/>
    <property type="molecule type" value="Genomic_DNA"/>
</dbReference>
<sequence>MARQVTFDLKVLSQDDGSCVFYLVWDEGKRDLFASQPFLGRLQRDYESWQRQYLRYYHLQSEQPVTRSGTFSVRPNGDPSAAVRNAEDILTTTFLDWLGAGDTRSIERQLQTALLEVSQTSEEESSMPLGVNVFLACGDSRLQQLPWEAWARRLVPQGLPSNSIRVIRTARDDPQGLAGQPPPESLKKPRVLAIVAEDNHLDVDGDWEIIRGLRPVADVKKAKWLPEDAPHVITRKVFEAIADDRGWDVLFFTGHSSDQENTSGTFKLTPMVSLSVNDIREHLETAQRQGLRLAVFNSCSGLAIAQSLTRSGIQAIVMREKIHDDAAQEFLTQFCQRLREYQDAHTAMMQTCEVLRSAENIKFPSAHLVPSLFSPPRVLPYRIKSYVWRQQMRKWLPTKRELTTAGAVLLLGAVPVVQDVLVEVRVALQAVYRDITQQVPVMAEDAVPPVHLIAIDQRALDMAGITEAEPMPQAFIAELVDEVSLYQPKTIGIGYLLDDPDAGSSQLLDTMREVSREQGSWFVVPTSSDRNLEVFDELQQLEVSLRSDANFYTWDVDTPDDSDLEELCPFGYLMALSHSLNASPATANITSFRQKVDQAVGDQEIENVGNDFCKSVIALTNTVLAENEQSRSFIHQNKSFLGWQSIIDFSLPPSFFYQRTLASNLLEESSSDADTTAQSSDQVFIIGSGDYADAEDNYSPPLAIEYWWCLSLNRPNTQDSNQGTRQSCAYQPRSFSSSEFHAYMTSQLLQRHQVRVVPNYLMTGLAIFLGKGTVLALQKQPRAKRKKLIRTAFFAITGYGLLSLQLYVSVPVLLPVLFPLTVLLNYLGPITRRIF</sequence>
<dbReference type="STRING" id="1641165.XM38_13880"/>
<evidence type="ECO:0000313" key="4">
    <source>
        <dbReference type="EMBL" id="ASC72698.1"/>
    </source>
</evidence>
<evidence type="ECO:0000259" key="2">
    <source>
        <dbReference type="Pfam" id="PF05226"/>
    </source>
</evidence>
<reference evidence="4 5" key="1">
    <citation type="journal article" date="2016" name="Biochim. Biophys. Acta">
        <title>Characterization of red-shifted phycobilisomes isolated from the chlorophyll f-containing cyanobacterium Halomicronema hongdechloris.</title>
        <authorList>
            <person name="Li Y."/>
            <person name="Lin Y."/>
            <person name="Garvey C.J."/>
            <person name="Birch D."/>
            <person name="Corkery R.W."/>
            <person name="Loughlin P.C."/>
            <person name="Scheer H."/>
            <person name="Willows R.D."/>
            <person name="Chen M."/>
        </authorList>
    </citation>
    <scope>NUCLEOTIDE SEQUENCE [LARGE SCALE GENOMIC DNA]</scope>
    <source>
        <strain evidence="4 5">C2206</strain>
    </source>
</reference>
<name>A0A1Z3HQY4_9CYAN</name>
<accession>A0A1Z3HQY4</accession>
<feature type="transmembrane region" description="Helical" evidence="1">
    <location>
        <begin position="788"/>
        <end position="806"/>
    </location>
</feature>
<dbReference type="KEGG" id="hhg:XM38_036560"/>
<protein>
    <recommendedName>
        <fullName evidence="6">CHASE2 domain-containing protein</fullName>
    </recommendedName>
</protein>
<feature type="transmembrane region" description="Helical" evidence="1">
    <location>
        <begin position="757"/>
        <end position="776"/>
    </location>
</feature>
<evidence type="ECO:0000259" key="3">
    <source>
        <dbReference type="Pfam" id="PF12770"/>
    </source>
</evidence>
<keyword evidence="5" id="KW-1185">Reference proteome</keyword>
<dbReference type="InterPro" id="IPR007890">
    <property type="entry name" value="CHASE2"/>
</dbReference>
<dbReference type="Proteomes" id="UP000191901">
    <property type="component" value="Chromosome"/>
</dbReference>
<dbReference type="Pfam" id="PF12770">
    <property type="entry name" value="CHAT"/>
    <property type="match status" value="1"/>
</dbReference>
<gene>
    <name evidence="4" type="ORF">XM38_036560</name>
</gene>
<proteinExistence type="predicted"/>
<keyword evidence="1" id="KW-0472">Membrane</keyword>
<keyword evidence="1" id="KW-1133">Transmembrane helix</keyword>
<evidence type="ECO:0000313" key="5">
    <source>
        <dbReference type="Proteomes" id="UP000191901"/>
    </source>
</evidence>
<dbReference type="Pfam" id="PF05226">
    <property type="entry name" value="CHASE2"/>
    <property type="match status" value="1"/>
</dbReference>
<organism evidence="4 5">
    <name type="scientific">Halomicronema hongdechloris C2206</name>
    <dbReference type="NCBI Taxonomy" id="1641165"/>
    <lineage>
        <taxon>Bacteria</taxon>
        <taxon>Bacillati</taxon>
        <taxon>Cyanobacteriota</taxon>
        <taxon>Cyanophyceae</taxon>
        <taxon>Nodosilineales</taxon>
        <taxon>Nodosilineaceae</taxon>
        <taxon>Halomicronema</taxon>
    </lineage>
</organism>
<dbReference type="AlphaFoldDB" id="A0A1Z3HQY4"/>
<keyword evidence="1" id="KW-0812">Transmembrane</keyword>
<feature type="domain" description="CHASE2" evidence="2">
    <location>
        <begin position="440"/>
        <end position="767"/>
    </location>
</feature>
<evidence type="ECO:0008006" key="6">
    <source>
        <dbReference type="Google" id="ProtNLM"/>
    </source>
</evidence>
<evidence type="ECO:0000256" key="1">
    <source>
        <dbReference type="SAM" id="Phobius"/>
    </source>
</evidence>
<dbReference type="OrthoDB" id="444941at2"/>
<dbReference type="InterPro" id="IPR024983">
    <property type="entry name" value="CHAT_dom"/>
</dbReference>